<accession>A0A4Y3IPU3</accession>
<keyword evidence="3" id="KW-1185">Reference proteome</keyword>
<proteinExistence type="predicted"/>
<evidence type="ECO:0000256" key="1">
    <source>
        <dbReference type="SAM" id="SignalP"/>
    </source>
</evidence>
<dbReference type="EMBL" id="BJLH01000008">
    <property type="protein sequence ID" value="GEA60750.1"/>
    <property type="molecule type" value="Genomic_DNA"/>
</dbReference>
<gene>
    <name evidence="2" type="ORF">VCO01S_19430</name>
</gene>
<keyword evidence="1" id="KW-0732">Signal</keyword>
<evidence type="ECO:0000313" key="3">
    <source>
        <dbReference type="Proteomes" id="UP000318242"/>
    </source>
</evidence>
<organism evidence="2 3">
    <name type="scientific">Vibrio comitans NBRC 102076</name>
    <dbReference type="NCBI Taxonomy" id="1219078"/>
    <lineage>
        <taxon>Bacteria</taxon>
        <taxon>Pseudomonadati</taxon>
        <taxon>Pseudomonadota</taxon>
        <taxon>Gammaproteobacteria</taxon>
        <taxon>Vibrionales</taxon>
        <taxon>Vibrionaceae</taxon>
        <taxon>Vibrio</taxon>
    </lineage>
</organism>
<feature type="chain" id="PRO_5021278950" evidence="1">
    <location>
        <begin position="18"/>
        <end position="115"/>
    </location>
</feature>
<dbReference type="AlphaFoldDB" id="A0A4Y3IPU3"/>
<feature type="signal peptide" evidence="1">
    <location>
        <begin position="1"/>
        <end position="17"/>
    </location>
</feature>
<sequence>MRLLILLTLLCSSMVQANILVTCDDRGEGYYSQWYIKDGYIKVSDRREWFESSKVTKMQVSDESLIVSWRIGTTDYGLNFNHKSSNYHYMNVWWYGGMMRSATTTKLQGCTWTKL</sequence>
<evidence type="ECO:0000313" key="2">
    <source>
        <dbReference type="EMBL" id="GEA60750.1"/>
    </source>
</evidence>
<dbReference type="RefSeq" id="WP_141271156.1">
    <property type="nucleotide sequence ID" value="NZ_BJLH01000008.1"/>
</dbReference>
<protein>
    <submittedName>
        <fullName evidence="2">Uncharacterized protein</fullName>
    </submittedName>
</protein>
<dbReference type="Proteomes" id="UP000318242">
    <property type="component" value="Unassembled WGS sequence"/>
</dbReference>
<comment type="caution">
    <text evidence="2">The sequence shown here is derived from an EMBL/GenBank/DDBJ whole genome shotgun (WGS) entry which is preliminary data.</text>
</comment>
<reference evidence="2 3" key="1">
    <citation type="submission" date="2019-06" db="EMBL/GenBank/DDBJ databases">
        <title>Whole genome shotgun sequence of Vibrio comitans NBRC 102076.</title>
        <authorList>
            <person name="Hosoyama A."/>
            <person name="Uohara A."/>
            <person name="Ohji S."/>
            <person name="Ichikawa N."/>
        </authorList>
    </citation>
    <scope>NUCLEOTIDE SEQUENCE [LARGE SCALE GENOMIC DNA]</scope>
    <source>
        <strain evidence="2 3">NBRC 102076</strain>
    </source>
</reference>
<name>A0A4Y3IPU3_9VIBR</name>